<dbReference type="InParanoid" id="S2JAN6"/>
<evidence type="ECO:0000313" key="3">
    <source>
        <dbReference type="Proteomes" id="UP000014254"/>
    </source>
</evidence>
<evidence type="ECO:0000313" key="2">
    <source>
        <dbReference type="EMBL" id="EPB87226.1"/>
    </source>
</evidence>
<dbReference type="eggNOG" id="KOG1075">
    <property type="taxonomic scope" value="Eukaryota"/>
</dbReference>
<accession>S2JAN6</accession>
<proteinExistence type="predicted"/>
<organism evidence="2 3">
    <name type="scientific">Mucor circinelloides f. circinelloides (strain 1006PhL)</name>
    <name type="common">Mucormycosis agent</name>
    <name type="synonym">Calyptromyces circinelloides</name>
    <dbReference type="NCBI Taxonomy" id="1220926"/>
    <lineage>
        <taxon>Eukaryota</taxon>
        <taxon>Fungi</taxon>
        <taxon>Fungi incertae sedis</taxon>
        <taxon>Mucoromycota</taxon>
        <taxon>Mucoromycotina</taxon>
        <taxon>Mucoromycetes</taxon>
        <taxon>Mucorales</taxon>
        <taxon>Mucorineae</taxon>
        <taxon>Mucoraceae</taxon>
        <taxon>Mucor</taxon>
    </lineage>
</organism>
<dbReference type="PROSITE" id="PS50878">
    <property type="entry name" value="RT_POL"/>
    <property type="match status" value="1"/>
</dbReference>
<dbReference type="GO" id="GO:0003824">
    <property type="term" value="F:catalytic activity"/>
    <property type="evidence" value="ECO:0007669"/>
    <property type="project" value="InterPro"/>
</dbReference>
<gene>
    <name evidence="2" type="ORF">HMPREF1544_05948</name>
</gene>
<dbReference type="SUPFAM" id="SSF56219">
    <property type="entry name" value="DNase I-like"/>
    <property type="match status" value="1"/>
</dbReference>
<evidence type="ECO:0000259" key="1">
    <source>
        <dbReference type="PROSITE" id="PS50878"/>
    </source>
</evidence>
<dbReference type="SUPFAM" id="SSF56672">
    <property type="entry name" value="DNA/RNA polymerases"/>
    <property type="match status" value="1"/>
</dbReference>
<dbReference type="CDD" id="cd01650">
    <property type="entry name" value="RT_nLTR_like"/>
    <property type="match status" value="1"/>
</dbReference>
<name>S2JAN6_MUCC1</name>
<dbReference type="VEuPathDB" id="FungiDB:HMPREF1544_05948"/>
<dbReference type="InterPro" id="IPR043502">
    <property type="entry name" value="DNA/RNA_pol_sf"/>
</dbReference>
<dbReference type="Pfam" id="PF00078">
    <property type="entry name" value="RVT_1"/>
    <property type="match status" value="1"/>
</dbReference>
<sequence length="892" mass="101269">MLMSPRLNCRSLSKPSNVSVSQSFCRFLRQSYDSPPHLLCLEETHASDPNTQARLNPQLQAKASLWSSHCGIVSLDASVAIEPIYESDDGRVIYCTVTHATNLFPPLRVMNIYAPATSSDRYAFFSQLLQQPYFQTMITTMNSEEGVHHNLLSNVPNAPSILLGDFNYNFRHYRPLPIIDTSNIQSQWLFHSLLTHYYREGTHELSLEPLVPTFRRNTTFSTIDYMFMDPLLVDFRTDHFVHFVHTEWTDHALLPIQFTFANPELGKGLLWRANSQLAQNEYFRQRYLGSNYRTDSPSRQVAKSCNRRQAEWRPRLLRRLQSKRNKLLRIYKETRVRNERLPKIEAMIGNLQQDLVDLQALRSGISWREQGEKSAGFLKRLITHRSHQRAIPTLQHPTSSALCESTTDKKQTAAVDYYKHLYSADAVDHDAIDFFTSHISDSDKILDTDHDTLCTAFTLEEVVEAASRAPKQSSPGIDSLPYYAIIRLLFTHVATASIAVRVYSDALIKGLFPQSWQATCLVLLLKKGDLALVQNWRPISLICCDAKVFTRLLNARLMVYFGERLTTSQSGFMPHRFIGEPAMILHCAQSLATATASTSIVLLLDQEKAYDRSLFSNTQVQVYVNGFFSELSTTRRGMRQGDPISPLLLNIIFDPFLRAISHHTAISGFDFEHIATTNSRLPSPLTHNLPVAAPVRVLAYADDTLVFLNDLGEFHQLQQLISTYAAGYNASLNYHKTQALSLSGEPHRVWIEGLRESAGYPICSSSHQRLSYVIVLLTRLRDLCRLHSTRNLTLRGRVTVLNSLLFSKVWHVARLFPFSSTDLTKLQQLGASFVNNNAKITRFSFRSLCLPRSQGGLSLMNPATQINALQWRWLHPLLHPSDSTPAAKTSLP</sequence>
<feature type="domain" description="Reverse transcriptase" evidence="1">
    <location>
        <begin position="505"/>
        <end position="762"/>
    </location>
</feature>
<dbReference type="Proteomes" id="UP000014254">
    <property type="component" value="Unassembled WGS sequence"/>
</dbReference>
<keyword evidence="3" id="KW-1185">Reference proteome</keyword>
<dbReference type="Gene3D" id="3.60.10.10">
    <property type="entry name" value="Endonuclease/exonuclease/phosphatase"/>
    <property type="match status" value="1"/>
</dbReference>
<dbReference type="OMA" id="NPREREY"/>
<reference evidence="3" key="1">
    <citation type="submission" date="2013-05" db="EMBL/GenBank/DDBJ databases">
        <title>The Genome sequence of Mucor circinelloides f. circinelloides 1006PhL.</title>
        <authorList>
            <consortium name="The Broad Institute Genomics Platform"/>
            <person name="Cuomo C."/>
            <person name="Earl A."/>
            <person name="Findley K."/>
            <person name="Lee S.C."/>
            <person name="Walker B."/>
            <person name="Young S."/>
            <person name="Zeng Q."/>
            <person name="Gargeya S."/>
            <person name="Fitzgerald M."/>
            <person name="Haas B."/>
            <person name="Abouelleil A."/>
            <person name="Allen A.W."/>
            <person name="Alvarado L."/>
            <person name="Arachchi H.M."/>
            <person name="Berlin A.M."/>
            <person name="Chapman S.B."/>
            <person name="Gainer-Dewar J."/>
            <person name="Goldberg J."/>
            <person name="Griggs A."/>
            <person name="Gujja S."/>
            <person name="Hansen M."/>
            <person name="Howarth C."/>
            <person name="Imamovic A."/>
            <person name="Ireland A."/>
            <person name="Larimer J."/>
            <person name="McCowan C."/>
            <person name="Murphy C."/>
            <person name="Pearson M."/>
            <person name="Poon T.W."/>
            <person name="Priest M."/>
            <person name="Roberts A."/>
            <person name="Saif S."/>
            <person name="Shea T."/>
            <person name="Sisk P."/>
            <person name="Sykes S."/>
            <person name="Wortman J."/>
            <person name="Nusbaum C."/>
            <person name="Birren B."/>
        </authorList>
    </citation>
    <scope>NUCLEOTIDE SEQUENCE [LARGE SCALE GENOMIC DNA]</scope>
    <source>
        <strain evidence="3">1006PhL</strain>
    </source>
</reference>
<dbReference type="InterPro" id="IPR000477">
    <property type="entry name" value="RT_dom"/>
</dbReference>
<dbReference type="AlphaFoldDB" id="S2JAN6"/>
<dbReference type="OrthoDB" id="2288491at2759"/>
<dbReference type="InterPro" id="IPR036691">
    <property type="entry name" value="Endo/exonu/phosph_ase_sf"/>
</dbReference>
<dbReference type="EMBL" id="KE123972">
    <property type="protein sequence ID" value="EPB87226.1"/>
    <property type="molecule type" value="Genomic_DNA"/>
</dbReference>
<protein>
    <recommendedName>
        <fullName evidence="1">Reverse transcriptase domain-containing protein</fullName>
    </recommendedName>
</protein>
<dbReference type="PANTHER" id="PTHR19446">
    <property type="entry name" value="REVERSE TRANSCRIPTASES"/>
    <property type="match status" value="1"/>
</dbReference>
<dbReference type="STRING" id="1220926.S2JAN6"/>